<comment type="caution">
    <text evidence="3">The sequence shown here is derived from an EMBL/GenBank/DDBJ whole genome shotgun (WGS) entry which is preliminary data.</text>
</comment>
<sequence length="443" mass="47632">MLTAFSLSAVAIPALIVANAPPIIAVEQRIAQAPRRVIPPAELPPVEPIAFVAVSPDDAQTFNASIPFSTAPNLPARPFRITGSEADIARAADCLTAAVLYEAGDDTEGQRPVAQVVLNRVRHPAFPKSVCGVVFQGAERRTGCQFTFTCDGALRRRYSDAAWERARAVATAALKGYVDKSVGTATHYHTNWVVPYWSSSLDKIVEIKTHLFFRWTGWWGTPPAFRGRYLGAEPAIAKLASIAPAHAEGALADAANDGEAAASIETAALPAPTAADPDSFLVTLDPRLAPAQWSGWALRLCGDRPYCKVLAWTDAAETPATATTDARTMERVAFSYLRDNARGFDKALWNCDRFERPDLAQCMKARVFLPSTRRADDFRLEMLPGSGLRSALGVRPGIAEGAREPVLDLGGVRRRGDPPPEKAEQPAAAKPPIVGPARPPQSP</sequence>
<dbReference type="Proteomes" id="UP000309138">
    <property type="component" value="Unassembled WGS sequence"/>
</dbReference>
<proteinExistence type="predicted"/>
<dbReference type="GO" id="GO:0016787">
    <property type="term" value="F:hydrolase activity"/>
    <property type="evidence" value="ECO:0007669"/>
    <property type="project" value="UniProtKB-KW"/>
</dbReference>
<protein>
    <submittedName>
        <fullName evidence="3">Cell wall hydrolase</fullName>
    </submittedName>
</protein>
<dbReference type="Gene3D" id="1.10.10.2520">
    <property type="entry name" value="Cell wall hydrolase SleB, domain 1"/>
    <property type="match status" value="1"/>
</dbReference>
<feature type="compositionally biased region" description="Pro residues" evidence="1">
    <location>
        <begin position="433"/>
        <end position="443"/>
    </location>
</feature>
<feature type="compositionally biased region" description="Basic and acidic residues" evidence="1">
    <location>
        <begin position="414"/>
        <end position="424"/>
    </location>
</feature>
<dbReference type="AlphaFoldDB" id="A0A4U1L6X8"/>
<evidence type="ECO:0000259" key="2">
    <source>
        <dbReference type="Pfam" id="PF07486"/>
    </source>
</evidence>
<dbReference type="EMBL" id="SWKR01000002">
    <property type="protein sequence ID" value="TKD52123.1"/>
    <property type="molecule type" value="Genomic_DNA"/>
</dbReference>
<feature type="domain" description="Cell wall hydrolase SleB" evidence="2">
    <location>
        <begin position="104"/>
        <end position="213"/>
    </location>
</feature>
<dbReference type="InterPro" id="IPR011105">
    <property type="entry name" value="Cell_wall_hydrolase_SleB"/>
</dbReference>
<evidence type="ECO:0000313" key="4">
    <source>
        <dbReference type="Proteomes" id="UP000309138"/>
    </source>
</evidence>
<gene>
    <name evidence="3" type="ORF">FBR43_05785</name>
</gene>
<accession>A0A4U1L6X8</accession>
<dbReference type="InterPro" id="IPR042047">
    <property type="entry name" value="SleB_dom1"/>
</dbReference>
<evidence type="ECO:0000256" key="1">
    <source>
        <dbReference type="SAM" id="MobiDB-lite"/>
    </source>
</evidence>
<evidence type="ECO:0000313" key="3">
    <source>
        <dbReference type="EMBL" id="TKD52123.1"/>
    </source>
</evidence>
<name>A0A4U1L6X8_9SPHN</name>
<organism evidence="3 4">
    <name type="scientific">Sphingomonas baiyangensis</name>
    <dbReference type="NCBI Taxonomy" id="2572576"/>
    <lineage>
        <taxon>Bacteria</taxon>
        <taxon>Pseudomonadati</taxon>
        <taxon>Pseudomonadota</taxon>
        <taxon>Alphaproteobacteria</taxon>
        <taxon>Sphingomonadales</taxon>
        <taxon>Sphingomonadaceae</taxon>
        <taxon>Sphingomonas</taxon>
    </lineage>
</organism>
<keyword evidence="4" id="KW-1185">Reference proteome</keyword>
<keyword evidence="3" id="KW-0378">Hydrolase</keyword>
<dbReference type="Pfam" id="PF07486">
    <property type="entry name" value="Hydrolase_2"/>
    <property type="match status" value="1"/>
</dbReference>
<dbReference type="OrthoDB" id="9785345at2"/>
<feature type="region of interest" description="Disordered" evidence="1">
    <location>
        <begin position="403"/>
        <end position="443"/>
    </location>
</feature>
<reference evidence="3 4" key="1">
    <citation type="submission" date="2019-04" db="EMBL/GenBank/DDBJ databases">
        <authorList>
            <person name="Yang Y."/>
            <person name="Wei D."/>
        </authorList>
    </citation>
    <scope>NUCLEOTIDE SEQUENCE [LARGE SCALE GENOMIC DNA]</scope>
    <source>
        <strain evidence="3 4">L-1-4w-11</strain>
    </source>
</reference>